<dbReference type="Proteomes" id="UP000792457">
    <property type="component" value="Unassembled WGS sequence"/>
</dbReference>
<evidence type="ECO:0000313" key="1">
    <source>
        <dbReference type="EMBL" id="KAG8225487.1"/>
    </source>
</evidence>
<name>A0A8K0NXM4_LADFU</name>
<dbReference type="AlphaFoldDB" id="A0A8K0NXM4"/>
<protein>
    <submittedName>
        <fullName evidence="1">Uncharacterized protein</fullName>
    </submittedName>
</protein>
<comment type="caution">
    <text evidence="1">The sequence shown here is derived from an EMBL/GenBank/DDBJ whole genome shotgun (WGS) entry which is preliminary data.</text>
</comment>
<keyword evidence="2" id="KW-1185">Reference proteome</keyword>
<accession>A0A8K0NXM4</accession>
<organism evidence="1 2">
    <name type="scientific">Ladona fulva</name>
    <name type="common">Scarce chaser dragonfly</name>
    <name type="synonym">Libellula fulva</name>
    <dbReference type="NCBI Taxonomy" id="123851"/>
    <lineage>
        <taxon>Eukaryota</taxon>
        <taxon>Metazoa</taxon>
        <taxon>Ecdysozoa</taxon>
        <taxon>Arthropoda</taxon>
        <taxon>Hexapoda</taxon>
        <taxon>Insecta</taxon>
        <taxon>Pterygota</taxon>
        <taxon>Palaeoptera</taxon>
        <taxon>Odonata</taxon>
        <taxon>Epiprocta</taxon>
        <taxon>Anisoptera</taxon>
        <taxon>Libelluloidea</taxon>
        <taxon>Libellulidae</taxon>
        <taxon>Ladona</taxon>
    </lineage>
</organism>
<proteinExistence type="predicted"/>
<dbReference type="OrthoDB" id="7682084at2759"/>
<reference evidence="1" key="2">
    <citation type="submission" date="2017-10" db="EMBL/GenBank/DDBJ databases">
        <title>Ladona fulva Genome sequencing and assembly.</title>
        <authorList>
            <person name="Murali S."/>
            <person name="Richards S."/>
            <person name="Bandaranaike D."/>
            <person name="Bellair M."/>
            <person name="Blankenburg K."/>
            <person name="Chao H."/>
            <person name="Dinh H."/>
            <person name="Doddapaneni H."/>
            <person name="Dugan-Rocha S."/>
            <person name="Elkadiri S."/>
            <person name="Gnanaolivu R."/>
            <person name="Hernandez B."/>
            <person name="Skinner E."/>
            <person name="Javaid M."/>
            <person name="Lee S."/>
            <person name="Li M."/>
            <person name="Ming W."/>
            <person name="Munidasa M."/>
            <person name="Muniz J."/>
            <person name="Nguyen L."/>
            <person name="Hughes D."/>
            <person name="Osuji N."/>
            <person name="Pu L.-L."/>
            <person name="Puazo M."/>
            <person name="Qu C."/>
            <person name="Quiroz J."/>
            <person name="Raj R."/>
            <person name="Weissenberger G."/>
            <person name="Xin Y."/>
            <person name="Zou X."/>
            <person name="Han Y."/>
            <person name="Worley K."/>
            <person name="Muzny D."/>
            <person name="Gibbs R."/>
        </authorList>
    </citation>
    <scope>NUCLEOTIDE SEQUENCE</scope>
    <source>
        <strain evidence="1">Sampled in the wild</strain>
    </source>
</reference>
<reference evidence="1" key="1">
    <citation type="submission" date="2013-04" db="EMBL/GenBank/DDBJ databases">
        <authorList>
            <person name="Qu J."/>
            <person name="Murali S.C."/>
            <person name="Bandaranaike D."/>
            <person name="Bellair M."/>
            <person name="Blankenburg K."/>
            <person name="Chao H."/>
            <person name="Dinh H."/>
            <person name="Doddapaneni H."/>
            <person name="Downs B."/>
            <person name="Dugan-Rocha S."/>
            <person name="Elkadiri S."/>
            <person name="Gnanaolivu R.D."/>
            <person name="Hernandez B."/>
            <person name="Javaid M."/>
            <person name="Jayaseelan J.C."/>
            <person name="Lee S."/>
            <person name="Li M."/>
            <person name="Ming W."/>
            <person name="Munidasa M."/>
            <person name="Muniz J."/>
            <person name="Nguyen L."/>
            <person name="Ongeri F."/>
            <person name="Osuji N."/>
            <person name="Pu L.-L."/>
            <person name="Puazo M."/>
            <person name="Qu C."/>
            <person name="Quiroz J."/>
            <person name="Raj R."/>
            <person name="Weissenberger G."/>
            <person name="Xin Y."/>
            <person name="Zou X."/>
            <person name="Han Y."/>
            <person name="Richards S."/>
            <person name="Worley K."/>
            <person name="Muzny D."/>
            <person name="Gibbs R."/>
        </authorList>
    </citation>
    <scope>NUCLEOTIDE SEQUENCE</scope>
    <source>
        <strain evidence="1">Sampled in the wild</strain>
    </source>
</reference>
<sequence>MDIQSITQCEQIIRHLVTITETTLDLGDKIALAEKHICLLRSLTAKEARTVITLKSIKRAILQNTLKIVRSNLYYLNNGSENDIKNNNLKFLHERLNKILEKESEAEDMDFSDLTESRNECSMHFLAEKIQSLELKKRVDTAAAVSATAATFKLHKADIDIKFPESCSRESLLEFESRTSLPPVPEDAFTSFMRPARSYSLSSFKNMKKMKHTLKQYDDFDTEEPKAFDISGFQSNETY</sequence>
<dbReference type="EMBL" id="KZ308239">
    <property type="protein sequence ID" value="KAG8225487.1"/>
    <property type="molecule type" value="Genomic_DNA"/>
</dbReference>
<evidence type="ECO:0000313" key="2">
    <source>
        <dbReference type="Proteomes" id="UP000792457"/>
    </source>
</evidence>
<gene>
    <name evidence="1" type="ORF">J437_LFUL009480</name>
</gene>